<protein>
    <recommendedName>
        <fullName evidence="4">Lipoprotein</fullName>
    </recommendedName>
</protein>
<sequence>MKIAVVAAVASLVLVSACSAEGEDAPGASSSPAGATAAAAPAGSVAPTGRLAAAATKTGGGTYTFKMTSAALTVDGAADPAGPTSTGKAVITVDKATIAFESLFTAGTYLVRITGLPGVDGQKWLRVDRAKLQGADPLGAASVKDPTGLSGLPDVVSSATTTDGREFKGALDLTKGGYSIVGPAAAKGLGDLARAVPFTATVDAQGYLTSVKVSVPAYAQAKADEVAVSYGGFGAPLQAPSPAASEVIDAPTAAYSLLNGK</sequence>
<dbReference type="Proteomes" id="UP001501444">
    <property type="component" value="Unassembled WGS sequence"/>
</dbReference>
<keyword evidence="3" id="KW-1185">Reference proteome</keyword>
<proteinExistence type="predicted"/>
<accession>A0ABP5UI57</accession>
<dbReference type="PROSITE" id="PS51257">
    <property type="entry name" value="PROKAR_LIPOPROTEIN"/>
    <property type="match status" value="1"/>
</dbReference>
<gene>
    <name evidence="2" type="ORF">GCM10010170_088720</name>
</gene>
<feature type="chain" id="PRO_5046099348" description="Lipoprotein" evidence="1">
    <location>
        <begin position="23"/>
        <end position="261"/>
    </location>
</feature>
<comment type="caution">
    <text evidence="2">The sequence shown here is derived from an EMBL/GenBank/DDBJ whole genome shotgun (WGS) entry which is preliminary data.</text>
</comment>
<dbReference type="RefSeq" id="WP_344618685.1">
    <property type="nucleotide sequence ID" value="NZ_BAAARV010000088.1"/>
</dbReference>
<name>A0ABP5UI57_9ACTN</name>
<keyword evidence="1" id="KW-0732">Signal</keyword>
<evidence type="ECO:0008006" key="4">
    <source>
        <dbReference type="Google" id="ProtNLM"/>
    </source>
</evidence>
<evidence type="ECO:0000256" key="1">
    <source>
        <dbReference type="SAM" id="SignalP"/>
    </source>
</evidence>
<organism evidence="2 3">
    <name type="scientific">Dactylosporangium salmoneum</name>
    <dbReference type="NCBI Taxonomy" id="53361"/>
    <lineage>
        <taxon>Bacteria</taxon>
        <taxon>Bacillati</taxon>
        <taxon>Actinomycetota</taxon>
        <taxon>Actinomycetes</taxon>
        <taxon>Micromonosporales</taxon>
        <taxon>Micromonosporaceae</taxon>
        <taxon>Dactylosporangium</taxon>
    </lineage>
</organism>
<reference evidence="3" key="1">
    <citation type="journal article" date="2019" name="Int. J. Syst. Evol. Microbiol.">
        <title>The Global Catalogue of Microorganisms (GCM) 10K type strain sequencing project: providing services to taxonomists for standard genome sequencing and annotation.</title>
        <authorList>
            <consortium name="The Broad Institute Genomics Platform"/>
            <consortium name="The Broad Institute Genome Sequencing Center for Infectious Disease"/>
            <person name="Wu L."/>
            <person name="Ma J."/>
        </authorList>
    </citation>
    <scope>NUCLEOTIDE SEQUENCE [LARGE SCALE GENOMIC DNA]</scope>
    <source>
        <strain evidence="3">JCM 3272</strain>
    </source>
</reference>
<evidence type="ECO:0000313" key="2">
    <source>
        <dbReference type="EMBL" id="GAA2381113.1"/>
    </source>
</evidence>
<evidence type="ECO:0000313" key="3">
    <source>
        <dbReference type="Proteomes" id="UP001501444"/>
    </source>
</evidence>
<feature type="signal peptide" evidence="1">
    <location>
        <begin position="1"/>
        <end position="22"/>
    </location>
</feature>
<dbReference type="EMBL" id="BAAARV010000088">
    <property type="protein sequence ID" value="GAA2381113.1"/>
    <property type="molecule type" value="Genomic_DNA"/>
</dbReference>